<name>A0AAD8XWW0_9STRA</name>
<evidence type="ECO:0000313" key="2">
    <source>
        <dbReference type="EMBL" id="KAK1734900.1"/>
    </source>
</evidence>
<dbReference type="AlphaFoldDB" id="A0AAD8XWW0"/>
<dbReference type="EMBL" id="JATAAI010000036">
    <property type="protein sequence ID" value="KAK1734898.1"/>
    <property type="molecule type" value="Genomic_DNA"/>
</dbReference>
<gene>
    <name evidence="1" type="ORF">QTG54_014358</name>
    <name evidence="2" type="ORF">QTG54_014360</name>
</gene>
<evidence type="ECO:0000313" key="1">
    <source>
        <dbReference type="EMBL" id="KAK1734898.1"/>
    </source>
</evidence>
<sequence>MQWKGDFDEGERRPIRITIQLYPFRPPTIHQYSLEYNESTSNRKLSCHPKQSSFFQSSTIHSWRGNSPRNLLPIIPVTIQIHLSLDILACSGRRIVKSGSFES</sequence>
<keyword evidence="3" id="KW-1185">Reference proteome</keyword>
<comment type="caution">
    <text evidence="1">The sequence shown here is derived from an EMBL/GenBank/DDBJ whole genome shotgun (WGS) entry which is preliminary data.</text>
</comment>
<accession>A0AAD8XWW0</accession>
<dbReference type="Proteomes" id="UP001224775">
    <property type="component" value="Unassembled WGS sequence"/>
</dbReference>
<protein>
    <submittedName>
        <fullName evidence="1">Uncharacterized protein</fullName>
    </submittedName>
</protein>
<organism evidence="1 3">
    <name type="scientific">Skeletonema marinoi</name>
    <dbReference type="NCBI Taxonomy" id="267567"/>
    <lineage>
        <taxon>Eukaryota</taxon>
        <taxon>Sar</taxon>
        <taxon>Stramenopiles</taxon>
        <taxon>Ochrophyta</taxon>
        <taxon>Bacillariophyta</taxon>
        <taxon>Coscinodiscophyceae</taxon>
        <taxon>Thalassiosirophycidae</taxon>
        <taxon>Thalassiosirales</taxon>
        <taxon>Skeletonemataceae</taxon>
        <taxon>Skeletonema</taxon>
        <taxon>Skeletonema marinoi-dohrnii complex</taxon>
    </lineage>
</organism>
<dbReference type="EMBL" id="JATAAI010000036">
    <property type="protein sequence ID" value="KAK1734900.1"/>
    <property type="molecule type" value="Genomic_DNA"/>
</dbReference>
<evidence type="ECO:0000313" key="3">
    <source>
        <dbReference type="Proteomes" id="UP001224775"/>
    </source>
</evidence>
<reference evidence="1" key="1">
    <citation type="submission" date="2023-06" db="EMBL/GenBank/DDBJ databases">
        <title>Survivors Of The Sea: Transcriptome response of Skeletonema marinoi to long-term dormancy.</title>
        <authorList>
            <person name="Pinder M.I.M."/>
            <person name="Kourtchenko O."/>
            <person name="Robertson E.K."/>
            <person name="Larsson T."/>
            <person name="Maumus F."/>
            <person name="Osuna-Cruz C.M."/>
            <person name="Vancaester E."/>
            <person name="Stenow R."/>
            <person name="Vandepoele K."/>
            <person name="Ploug H."/>
            <person name="Bruchert V."/>
            <person name="Godhe A."/>
            <person name="Topel M."/>
        </authorList>
    </citation>
    <scope>NUCLEOTIDE SEQUENCE</scope>
    <source>
        <strain evidence="1">R05AC</strain>
    </source>
</reference>
<proteinExistence type="predicted"/>